<evidence type="ECO:0000313" key="3">
    <source>
        <dbReference type="Proteomes" id="UP000737113"/>
    </source>
</evidence>
<dbReference type="GO" id="GO:0008168">
    <property type="term" value="F:methyltransferase activity"/>
    <property type="evidence" value="ECO:0007669"/>
    <property type="project" value="InterPro"/>
</dbReference>
<gene>
    <name evidence="2" type="ORF">HC757_07165</name>
</gene>
<protein>
    <recommendedName>
        <fullName evidence="1">Tetrapyrrole methylase domain-containing protein</fullName>
    </recommendedName>
</protein>
<name>A0A972FZX7_9GAMM</name>
<dbReference type="AlphaFoldDB" id="A0A972FZX7"/>
<dbReference type="InterPro" id="IPR035996">
    <property type="entry name" value="4pyrrol_Methylase_sf"/>
</dbReference>
<dbReference type="EMBL" id="JAAXYH010000003">
    <property type="protein sequence ID" value="NMH64951.1"/>
    <property type="molecule type" value="Genomic_DNA"/>
</dbReference>
<evidence type="ECO:0000313" key="2">
    <source>
        <dbReference type="EMBL" id="NMH64951.1"/>
    </source>
</evidence>
<comment type="caution">
    <text evidence="2">The sequence shown here is derived from an EMBL/GenBank/DDBJ whole genome shotgun (WGS) entry which is preliminary data.</text>
</comment>
<reference evidence="2" key="1">
    <citation type="submission" date="2020-04" db="EMBL/GenBank/DDBJ databases">
        <title>Description of Shewanella salipaludis sp. nov., isolated from a salt marsh.</title>
        <authorList>
            <person name="Park S."/>
            <person name="Yoon J.-H."/>
        </authorList>
    </citation>
    <scope>NUCLEOTIDE SEQUENCE</scope>
    <source>
        <strain evidence="2">SHSM-M6</strain>
    </source>
</reference>
<dbReference type="CDD" id="cd19916">
    <property type="entry name" value="OphMA_like"/>
    <property type="match status" value="1"/>
</dbReference>
<dbReference type="InterPro" id="IPR000878">
    <property type="entry name" value="4pyrrol_Mease"/>
</dbReference>
<dbReference type="Gene3D" id="3.40.1010.10">
    <property type="entry name" value="Cobalt-precorrin-4 Transmethylase, Domain 1"/>
    <property type="match status" value="1"/>
</dbReference>
<dbReference type="Proteomes" id="UP000737113">
    <property type="component" value="Unassembled WGS sequence"/>
</dbReference>
<accession>A0A972FZX7</accession>
<feature type="domain" description="Tetrapyrrole methylase" evidence="1">
    <location>
        <begin position="13"/>
        <end position="215"/>
    </location>
</feature>
<evidence type="ECO:0000259" key="1">
    <source>
        <dbReference type="Pfam" id="PF00590"/>
    </source>
</evidence>
<dbReference type="Pfam" id="PF00590">
    <property type="entry name" value="TP_methylase"/>
    <property type="match status" value="1"/>
</dbReference>
<dbReference type="InterPro" id="IPR014777">
    <property type="entry name" value="4pyrrole_Mease_sub1"/>
</dbReference>
<sequence>MQVSDTEARTGSLTCVGTGMTLGAHICPLSKSYISQADVVFCGVSNGIVELWIKQMHPDVRSLQGFYQTGKDRRVTYAEMVDAMLTEVRAGKKVVGAFYGHPGVFAYAPHKAIEIARAEGFAASMIPGISAEDCLFADLGIDPGRVGCQHYEASQFMFYKRRFDPSAYLVLWQIGLAGDRSIARFATGGDHRQPLLELLAEDYPSEHEVILYEAAVLPTDIPRMERLPLSKLRDAEIFQHTTLVVPPGRAMEPNHELLARLDAIDAELAARAPESSDAEAEA</sequence>
<organism evidence="2 3">
    <name type="scientific">Shewanella salipaludis</name>
    <dbReference type="NCBI Taxonomy" id="2723052"/>
    <lineage>
        <taxon>Bacteria</taxon>
        <taxon>Pseudomonadati</taxon>
        <taxon>Pseudomonadota</taxon>
        <taxon>Gammaproteobacteria</taxon>
        <taxon>Alteromonadales</taxon>
        <taxon>Shewanellaceae</taxon>
        <taxon>Shewanella</taxon>
    </lineage>
</organism>
<proteinExistence type="predicted"/>
<keyword evidence="3" id="KW-1185">Reference proteome</keyword>
<dbReference type="SUPFAM" id="SSF53790">
    <property type="entry name" value="Tetrapyrrole methylase"/>
    <property type="match status" value="1"/>
</dbReference>